<proteinExistence type="predicted"/>
<organism evidence="1 2">
    <name type="scientific">Suillus placidus</name>
    <dbReference type="NCBI Taxonomy" id="48579"/>
    <lineage>
        <taxon>Eukaryota</taxon>
        <taxon>Fungi</taxon>
        <taxon>Dikarya</taxon>
        <taxon>Basidiomycota</taxon>
        <taxon>Agaricomycotina</taxon>
        <taxon>Agaricomycetes</taxon>
        <taxon>Agaricomycetidae</taxon>
        <taxon>Boletales</taxon>
        <taxon>Suillineae</taxon>
        <taxon>Suillaceae</taxon>
        <taxon>Suillus</taxon>
    </lineage>
</organism>
<gene>
    <name evidence="1" type="ORF">EV702DRAFT_1271124</name>
</gene>
<reference evidence="1" key="1">
    <citation type="journal article" date="2020" name="New Phytol.">
        <title>Comparative genomics reveals dynamic genome evolution in host specialist ectomycorrhizal fungi.</title>
        <authorList>
            <person name="Lofgren L.A."/>
            <person name="Nguyen N.H."/>
            <person name="Vilgalys R."/>
            <person name="Ruytinx J."/>
            <person name="Liao H.L."/>
            <person name="Branco S."/>
            <person name="Kuo A."/>
            <person name="LaButti K."/>
            <person name="Lipzen A."/>
            <person name="Andreopoulos W."/>
            <person name="Pangilinan J."/>
            <person name="Riley R."/>
            <person name="Hundley H."/>
            <person name="Na H."/>
            <person name="Barry K."/>
            <person name="Grigoriev I.V."/>
            <person name="Stajich J.E."/>
            <person name="Kennedy P.G."/>
        </authorList>
    </citation>
    <scope>NUCLEOTIDE SEQUENCE</scope>
    <source>
        <strain evidence="1">DOB743</strain>
    </source>
</reference>
<evidence type="ECO:0000313" key="1">
    <source>
        <dbReference type="EMBL" id="KAG1770304.1"/>
    </source>
</evidence>
<dbReference type="Proteomes" id="UP000714275">
    <property type="component" value="Unassembled WGS sequence"/>
</dbReference>
<sequence>MPCISSHWPWTPSRTLAQRNLEYPSLISWLNVSLPVEWYNAIVSRTLGSRHMRAGQVAWNLSPLVYRNKLFKSLGKPDQTSDRESQLTRKIRHVDLHHFVPQSMKLTVRELKKRRCGPAQPPNFQLLSARAPWAHTEGRAVNLAPDVTSAATGFSLSTCLPVASAFKMMDGCWVIGGMMITDKMSGLARSAGRCPVEILSEVTEKYRTAQ</sequence>
<name>A0A9P6ZKQ1_9AGAM</name>
<dbReference type="AlphaFoldDB" id="A0A9P6ZKQ1"/>
<dbReference type="EMBL" id="JABBWD010000066">
    <property type="protein sequence ID" value="KAG1770304.1"/>
    <property type="molecule type" value="Genomic_DNA"/>
</dbReference>
<accession>A0A9P6ZKQ1</accession>
<evidence type="ECO:0000313" key="2">
    <source>
        <dbReference type="Proteomes" id="UP000714275"/>
    </source>
</evidence>
<comment type="caution">
    <text evidence="1">The sequence shown here is derived from an EMBL/GenBank/DDBJ whole genome shotgun (WGS) entry which is preliminary data.</text>
</comment>
<protein>
    <submittedName>
        <fullName evidence="1">Uncharacterized protein</fullName>
    </submittedName>
</protein>
<keyword evidence="2" id="KW-1185">Reference proteome</keyword>